<evidence type="ECO:0000259" key="10">
    <source>
        <dbReference type="Pfam" id="PF14748"/>
    </source>
</evidence>
<evidence type="ECO:0000256" key="7">
    <source>
        <dbReference type="RuleBase" id="RU003903"/>
    </source>
</evidence>
<keyword evidence="12" id="KW-1185">Reference proteome</keyword>
<dbReference type="SUPFAM" id="SSF51735">
    <property type="entry name" value="NAD(P)-binding Rossmann-fold domains"/>
    <property type="match status" value="1"/>
</dbReference>
<keyword evidence="8" id="KW-0812">Transmembrane</keyword>
<comment type="function">
    <text evidence="4">Catalyzes the reduction of 1-pyrroline-5-carboxylate (PCA) to L-proline.</text>
</comment>
<dbReference type="PANTHER" id="PTHR11645:SF0">
    <property type="entry name" value="PYRROLINE-5-CARBOXYLATE REDUCTASE 3"/>
    <property type="match status" value="1"/>
</dbReference>
<dbReference type="GO" id="GO:0055129">
    <property type="term" value="P:L-proline biosynthetic process"/>
    <property type="evidence" value="ECO:0007669"/>
    <property type="project" value="UniProtKB-UniRule"/>
</dbReference>
<comment type="similarity">
    <text evidence="1 4 7">Belongs to the pyrroline-5-carboxylate reductase family.</text>
</comment>
<dbReference type="FunFam" id="1.10.3730.10:FF:000001">
    <property type="entry name" value="Pyrroline-5-carboxylate reductase"/>
    <property type="match status" value="1"/>
</dbReference>
<keyword evidence="2 4" id="KW-0521">NADP</keyword>
<evidence type="ECO:0000256" key="3">
    <source>
        <dbReference type="ARBA" id="ARBA00023002"/>
    </source>
</evidence>
<dbReference type="Proteomes" id="UP000664417">
    <property type="component" value="Unassembled WGS sequence"/>
</dbReference>
<evidence type="ECO:0000256" key="4">
    <source>
        <dbReference type="HAMAP-Rule" id="MF_01925"/>
    </source>
</evidence>
<comment type="caution">
    <text evidence="11">The sequence shown here is derived from an EMBL/GenBank/DDBJ whole genome shotgun (WGS) entry which is preliminary data.</text>
</comment>
<dbReference type="AlphaFoldDB" id="A0A8J7Q283"/>
<dbReference type="InterPro" id="IPR028939">
    <property type="entry name" value="P5C_Rdtase_cat_N"/>
</dbReference>
<evidence type="ECO:0000313" key="11">
    <source>
        <dbReference type="EMBL" id="MBO1316962.1"/>
    </source>
</evidence>
<feature type="domain" description="Pyrroline-5-carboxylate reductase dimerisation" evidence="10">
    <location>
        <begin position="171"/>
        <end position="273"/>
    </location>
</feature>
<dbReference type="HAMAP" id="MF_01925">
    <property type="entry name" value="P5C_reductase"/>
    <property type="match status" value="1"/>
</dbReference>
<keyword evidence="3 4" id="KW-0560">Oxidoreductase</keyword>
<dbReference type="InterPro" id="IPR036291">
    <property type="entry name" value="NAD(P)-bd_dom_sf"/>
</dbReference>
<dbReference type="Gene3D" id="3.40.50.720">
    <property type="entry name" value="NAD(P)-binding Rossmann-like Domain"/>
    <property type="match status" value="1"/>
</dbReference>
<dbReference type="InterPro" id="IPR000304">
    <property type="entry name" value="Pyrroline-COOH_reductase"/>
</dbReference>
<organism evidence="11 12">
    <name type="scientific">Acanthopleuribacter pedis</name>
    <dbReference type="NCBI Taxonomy" id="442870"/>
    <lineage>
        <taxon>Bacteria</taxon>
        <taxon>Pseudomonadati</taxon>
        <taxon>Acidobacteriota</taxon>
        <taxon>Holophagae</taxon>
        <taxon>Acanthopleuribacterales</taxon>
        <taxon>Acanthopleuribacteraceae</taxon>
        <taxon>Acanthopleuribacter</taxon>
    </lineage>
</organism>
<keyword evidence="4" id="KW-0963">Cytoplasm</keyword>
<dbReference type="InterPro" id="IPR053790">
    <property type="entry name" value="P5CR-like_CS"/>
</dbReference>
<dbReference type="Gene3D" id="1.10.3730.10">
    <property type="entry name" value="ProC C-terminal domain-like"/>
    <property type="match status" value="1"/>
</dbReference>
<evidence type="ECO:0000259" key="9">
    <source>
        <dbReference type="Pfam" id="PF03807"/>
    </source>
</evidence>
<comment type="catalytic activity">
    <reaction evidence="4">
        <text>L-proline + NAD(+) = (S)-1-pyrroline-5-carboxylate + NADH + 2 H(+)</text>
        <dbReference type="Rhea" id="RHEA:14105"/>
        <dbReference type="ChEBI" id="CHEBI:15378"/>
        <dbReference type="ChEBI" id="CHEBI:17388"/>
        <dbReference type="ChEBI" id="CHEBI:57540"/>
        <dbReference type="ChEBI" id="CHEBI:57945"/>
        <dbReference type="ChEBI" id="CHEBI:60039"/>
        <dbReference type="EC" id="1.5.1.2"/>
    </reaction>
</comment>
<dbReference type="Pfam" id="PF14748">
    <property type="entry name" value="P5CR_dimer"/>
    <property type="match status" value="1"/>
</dbReference>
<reference evidence="11" key="1">
    <citation type="submission" date="2021-03" db="EMBL/GenBank/DDBJ databases">
        <authorList>
            <person name="Wang G."/>
        </authorList>
    </citation>
    <scope>NUCLEOTIDE SEQUENCE</scope>
    <source>
        <strain evidence="11">KCTC 12899</strain>
    </source>
</reference>
<dbReference type="PIRSF" id="PIRSF000193">
    <property type="entry name" value="Pyrrol-5-carb_rd"/>
    <property type="match status" value="1"/>
</dbReference>
<dbReference type="InterPro" id="IPR029036">
    <property type="entry name" value="P5CR_dimer"/>
</dbReference>
<dbReference type="NCBIfam" id="TIGR00112">
    <property type="entry name" value="proC"/>
    <property type="match status" value="1"/>
</dbReference>
<dbReference type="InterPro" id="IPR008927">
    <property type="entry name" value="6-PGluconate_DH-like_C_sf"/>
</dbReference>
<keyword evidence="4 7" id="KW-0641">Proline biosynthesis</keyword>
<accession>A0A8J7Q283</accession>
<feature type="domain" description="Pyrroline-5-carboxylate reductase catalytic N-terminal" evidence="9">
    <location>
        <begin position="11"/>
        <end position="109"/>
    </location>
</feature>
<sequence length="278" mass="29505">MENGETLKQQRIAVIGAGVMGCALIKGMLAAGRITRDNVWAVVATSNSQKRIAEELGIRVYRDLPVDEIAQTDTFLICTKPYRVVQVLDQLKASKALKPSGLVVSIAAGTTIKQIETALPNYAVIRAMPNTPSLIRAGVTVLAAGSHSQDDHMLVAQEIFQSVGKVWQLDERHLDAVTAVSGSGPAYIYLILESLADGAVKVGLPRDIAFQLVSQTMLGAAMMVQDTGKHPATLKDEVTTPAGCTISALLTMEDGRIRSTLARAVEEATRTAAGLGNA</sequence>
<dbReference type="PANTHER" id="PTHR11645">
    <property type="entry name" value="PYRROLINE-5-CARBOXYLATE REDUCTASE"/>
    <property type="match status" value="1"/>
</dbReference>
<name>A0A8J7Q283_9BACT</name>
<comment type="subcellular location">
    <subcellularLocation>
        <location evidence="4">Cytoplasm</location>
    </subcellularLocation>
</comment>
<evidence type="ECO:0000256" key="8">
    <source>
        <dbReference type="SAM" id="Phobius"/>
    </source>
</evidence>
<dbReference type="GO" id="GO:0005737">
    <property type="term" value="C:cytoplasm"/>
    <property type="evidence" value="ECO:0007669"/>
    <property type="project" value="UniProtKB-SubCell"/>
</dbReference>
<dbReference type="SUPFAM" id="SSF48179">
    <property type="entry name" value="6-phosphogluconate dehydrogenase C-terminal domain-like"/>
    <property type="match status" value="1"/>
</dbReference>
<evidence type="ECO:0000256" key="2">
    <source>
        <dbReference type="ARBA" id="ARBA00022857"/>
    </source>
</evidence>
<dbReference type="UniPathway" id="UPA00098">
    <property type="reaction ID" value="UER00361"/>
</dbReference>
<dbReference type="EMBL" id="JAFREP010000001">
    <property type="protein sequence ID" value="MBO1316962.1"/>
    <property type="molecule type" value="Genomic_DNA"/>
</dbReference>
<keyword evidence="8" id="KW-0472">Membrane</keyword>
<evidence type="ECO:0000256" key="6">
    <source>
        <dbReference type="PIRSR" id="PIRSR000193-1"/>
    </source>
</evidence>
<dbReference type="Pfam" id="PF03807">
    <property type="entry name" value="F420_oxidored"/>
    <property type="match status" value="1"/>
</dbReference>
<feature type="binding site" evidence="6">
    <location>
        <begin position="15"/>
        <end position="20"/>
    </location>
    <ligand>
        <name>NADP(+)</name>
        <dbReference type="ChEBI" id="CHEBI:58349"/>
    </ligand>
</feature>
<dbReference type="GO" id="GO:0004735">
    <property type="term" value="F:pyrroline-5-carboxylate reductase activity"/>
    <property type="evidence" value="ECO:0007669"/>
    <property type="project" value="UniProtKB-UniRule"/>
</dbReference>
<comment type="catalytic activity">
    <reaction evidence="4 7">
        <text>L-proline + NADP(+) = (S)-1-pyrroline-5-carboxylate + NADPH + 2 H(+)</text>
        <dbReference type="Rhea" id="RHEA:14109"/>
        <dbReference type="ChEBI" id="CHEBI:15378"/>
        <dbReference type="ChEBI" id="CHEBI:17388"/>
        <dbReference type="ChEBI" id="CHEBI:57783"/>
        <dbReference type="ChEBI" id="CHEBI:58349"/>
        <dbReference type="ChEBI" id="CHEBI:60039"/>
        <dbReference type="EC" id="1.5.1.2"/>
    </reaction>
</comment>
<evidence type="ECO:0000256" key="5">
    <source>
        <dbReference type="NCBIfam" id="TIGR00112"/>
    </source>
</evidence>
<proteinExistence type="inferred from homology"/>
<keyword evidence="8" id="KW-1133">Transmembrane helix</keyword>
<dbReference type="RefSeq" id="WP_207856198.1">
    <property type="nucleotide sequence ID" value="NZ_JAFREP010000001.1"/>
</dbReference>
<dbReference type="PROSITE" id="PS00521">
    <property type="entry name" value="P5CR"/>
    <property type="match status" value="1"/>
</dbReference>
<evidence type="ECO:0000256" key="1">
    <source>
        <dbReference type="ARBA" id="ARBA00005525"/>
    </source>
</evidence>
<protein>
    <recommendedName>
        <fullName evidence="4 5">Pyrroline-5-carboxylate reductase</fullName>
        <shortName evidence="4">P5C reductase</shortName>
        <shortName evidence="4">P5CR</shortName>
        <ecNumber evidence="4 5">1.5.1.2</ecNumber>
    </recommendedName>
    <alternativeName>
        <fullName evidence="4">PCA reductase</fullName>
    </alternativeName>
</protein>
<comment type="pathway">
    <text evidence="4 7">Amino-acid biosynthesis; L-proline biosynthesis; L-proline from L-glutamate 5-semialdehyde: step 1/1.</text>
</comment>
<evidence type="ECO:0000313" key="12">
    <source>
        <dbReference type="Proteomes" id="UP000664417"/>
    </source>
</evidence>
<keyword evidence="4 7" id="KW-0028">Amino-acid biosynthesis</keyword>
<feature type="transmembrane region" description="Helical" evidence="8">
    <location>
        <begin position="12"/>
        <end position="31"/>
    </location>
</feature>
<gene>
    <name evidence="4 11" type="primary">proC</name>
    <name evidence="11" type="ORF">J3U88_00720</name>
</gene>
<dbReference type="EC" id="1.5.1.2" evidence="4 5"/>